<feature type="signal peptide" evidence="1">
    <location>
        <begin position="1"/>
        <end position="42"/>
    </location>
</feature>
<dbReference type="Pfam" id="PF00089">
    <property type="entry name" value="Trypsin"/>
    <property type="match status" value="1"/>
</dbReference>
<dbReference type="GO" id="GO:0004252">
    <property type="term" value="F:serine-type endopeptidase activity"/>
    <property type="evidence" value="ECO:0007669"/>
    <property type="project" value="InterPro"/>
</dbReference>
<protein>
    <submittedName>
        <fullName evidence="3">S1 family peptidase</fullName>
    </submittedName>
</protein>
<dbReference type="InterPro" id="IPR035070">
    <property type="entry name" value="Streptogrisin_prodomain"/>
</dbReference>
<dbReference type="EMBL" id="JAMRXG010000014">
    <property type="protein sequence ID" value="MCM6777289.1"/>
    <property type="molecule type" value="Genomic_DNA"/>
</dbReference>
<reference evidence="3" key="1">
    <citation type="submission" date="2022-06" db="EMBL/GenBank/DDBJ databases">
        <title>Novel species in genus nocardia.</title>
        <authorList>
            <person name="Li F."/>
        </authorList>
    </citation>
    <scope>NUCLEOTIDE SEQUENCE</scope>
    <source>
        <strain evidence="3">CDC141</strain>
    </source>
</reference>
<evidence type="ECO:0000256" key="1">
    <source>
        <dbReference type="SAM" id="SignalP"/>
    </source>
</evidence>
<dbReference type="CDD" id="cd21112">
    <property type="entry name" value="alphaLP-like"/>
    <property type="match status" value="1"/>
</dbReference>
<dbReference type="GO" id="GO:0006508">
    <property type="term" value="P:proteolysis"/>
    <property type="evidence" value="ECO:0007669"/>
    <property type="project" value="InterPro"/>
</dbReference>
<dbReference type="PROSITE" id="PS00134">
    <property type="entry name" value="TRYPSIN_HIS"/>
    <property type="match status" value="1"/>
</dbReference>
<gene>
    <name evidence="3" type="ORF">NDR86_27765</name>
</gene>
<dbReference type="Gene3D" id="2.40.10.10">
    <property type="entry name" value="Trypsin-like serine proteases"/>
    <property type="match status" value="2"/>
</dbReference>
<dbReference type="Proteomes" id="UP001139157">
    <property type="component" value="Unassembled WGS sequence"/>
</dbReference>
<dbReference type="PROSITE" id="PS00135">
    <property type="entry name" value="TRYPSIN_SER"/>
    <property type="match status" value="1"/>
</dbReference>
<sequence>MLLPRIRLSAAGSSPRNRLRKAAVAASAAALVLGPLAGSASAEPEPAPAPNLPAELIAAVQRDLKISPEEYLRRADVAQKVAAFATTAQRQYPEAYAGSWLDNSGKAVIALAQGQGLDEARKAAQDAGFQVKDVAKSETVLRGEKNAFQQWLTGQPESVTKSVRGVAIDTMNNSIAVRVDKVGLPMPGFVDPARVIVMPAPPVGPEQADEIAQAQPVAGQGSGSVAAGDGYASVAGRMQLICSSGFNGLDRNNNVVNITAGHCNPNLAAAGTPNAPGMFELLPGNHLGNQLGTFQKSVLGSQDYSVVAVNEPSRDRFANNLVRVQGAAPIAITGVADPVVGAPVCKSGTRTGFSCGVVNAVDQTVQVGERELTQAFSANICALPGDSGGPIVTGTLALGISSASSVADYPHCFIPEMLGIITGDAPQLFAQPVNVVLSDNPGLRVRTN</sequence>
<feature type="domain" description="Peptidase S1" evidence="2">
    <location>
        <begin position="258"/>
        <end position="405"/>
    </location>
</feature>
<accession>A0A9X2EBF9</accession>
<comment type="caution">
    <text evidence="3">The sequence shown here is derived from an EMBL/GenBank/DDBJ whole genome shotgun (WGS) entry which is preliminary data.</text>
</comment>
<dbReference type="RefSeq" id="WP_251916249.1">
    <property type="nucleotide sequence ID" value="NZ_JAMRXG010000014.1"/>
</dbReference>
<name>A0A9X2EBF9_9NOCA</name>
<feature type="chain" id="PRO_5040780600" evidence="1">
    <location>
        <begin position="43"/>
        <end position="448"/>
    </location>
</feature>
<dbReference type="InterPro" id="IPR009003">
    <property type="entry name" value="Peptidase_S1_PA"/>
</dbReference>
<dbReference type="AlphaFoldDB" id="A0A9X2EBF9"/>
<dbReference type="InterPro" id="IPR043504">
    <property type="entry name" value="Peptidase_S1_PA_chymotrypsin"/>
</dbReference>
<organism evidence="3 4">
    <name type="scientific">Nocardia pulmonis</name>
    <dbReference type="NCBI Taxonomy" id="2951408"/>
    <lineage>
        <taxon>Bacteria</taxon>
        <taxon>Bacillati</taxon>
        <taxon>Actinomycetota</taxon>
        <taxon>Actinomycetes</taxon>
        <taxon>Mycobacteriales</taxon>
        <taxon>Nocardiaceae</taxon>
        <taxon>Nocardia</taxon>
    </lineage>
</organism>
<dbReference type="InterPro" id="IPR001254">
    <property type="entry name" value="Trypsin_dom"/>
</dbReference>
<evidence type="ECO:0000313" key="3">
    <source>
        <dbReference type="EMBL" id="MCM6777289.1"/>
    </source>
</evidence>
<dbReference type="InterPro" id="IPR033116">
    <property type="entry name" value="TRYPSIN_SER"/>
</dbReference>
<dbReference type="SUPFAM" id="SSF50494">
    <property type="entry name" value="Trypsin-like serine proteases"/>
    <property type="match status" value="1"/>
</dbReference>
<keyword evidence="4" id="KW-1185">Reference proteome</keyword>
<keyword evidence="1" id="KW-0732">Signal</keyword>
<evidence type="ECO:0000259" key="2">
    <source>
        <dbReference type="Pfam" id="PF00089"/>
    </source>
</evidence>
<dbReference type="Gene3D" id="3.30.300.50">
    <property type="match status" value="1"/>
</dbReference>
<proteinExistence type="predicted"/>
<dbReference type="InterPro" id="IPR018114">
    <property type="entry name" value="TRYPSIN_HIS"/>
</dbReference>
<evidence type="ECO:0000313" key="4">
    <source>
        <dbReference type="Proteomes" id="UP001139157"/>
    </source>
</evidence>